<keyword evidence="4" id="KW-1185">Reference proteome</keyword>
<feature type="compositionally biased region" description="Pro residues" evidence="1">
    <location>
        <begin position="320"/>
        <end position="329"/>
    </location>
</feature>
<dbReference type="Proteomes" id="UP001159641">
    <property type="component" value="Unassembled WGS sequence"/>
</dbReference>
<evidence type="ECO:0000256" key="1">
    <source>
        <dbReference type="SAM" id="MobiDB-lite"/>
    </source>
</evidence>
<name>A0AB34GWH2_ESCRO</name>
<organism evidence="3 4">
    <name type="scientific">Eschrichtius robustus</name>
    <name type="common">California gray whale</name>
    <name type="synonym">Eschrichtius gibbosus</name>
    <dbReference type="NCBI Taxonomy" id="9764"/>
    <lineage>
        <taxon>Eukaryota</taxon>
        <taxon>Metazoa</taxon>
        <taxon>Chordata</taxon>
        <taxon>Craniata</taxon>
        <taxon>Vertebrata</taxon>
        <taxon>Euteleostomi</taxon>
        <taxon>Mammalia</taxon>
        <taxon>Eutheria</taxon>
        <taxon>Laurasiatheria</taxon>
        <taxon>Artiodactyla</taxon>
        <taxon>Whippomorpha</taxon>
        <taxon>Cetacea</taxon>
        <taxon>Mysticeti</taxon>
        <taxon>Eschrichtiidae</taxon>
        <taxon>Eschrichtius</taxon>
    </lineage>
</organism>
<gene>
    <name evidence="3" type="ORF">J1605_009375</name>
</gene>
<feature type="region of interest" description="Disordered" evidence="1">
    <location>
        <begin position="296"/>
        <end position="366"/>
    </location>
</feature>
<proteinExistence type="predicted"/>
<sequence length="438" mass="46342">MLRFECVSVVVVSGLMAVLQSPSTNLSGPAHWDACSRTRGKQSLGSAQVFLGDACSVLRHRSAPKTPPTAVCLDNSPCSYLQRHLHPAGESPGKAVPQSLACGTLAELGGLGLSPEHKKSRLPPLCPETGVHARRSHCLAWDGKRLEACAALGRALRWDVPARVRLPCGLPMPPPAPSSFLGHAESPFTAVGTLHDMPQASVVWQMEVASDAALPFALHATPFKEARNPCSGEKPGGRGGAEGSRCFSFPSASTLDLRTELVARLSQSPWLKGMFGLPVTEFLLYLAVVRKQVNPARSLPSPPAKDPLQQRFPGRRGWDCPPPCSPGPREPPRWLGEDGGGQGSGHAGRSPSIPGGAAPARQCPRSPGLPVLDEALRLAAAARVASDFLLQKIEARLEVTGDHYSPGFRRVAVTCCSAGHMPAVCRVLPVKGLHVTSL</sequence>
<dbReference type="AlphaFoldDB" id="A0AB34GWH2"/>
<accession>A0AB34GWH2</accession>
<keyword evidence="2" id="KW-0732">Signal</keyword>
<feature type="compositionally biased region" description="Gly residues" evidence="1">
    <location>
        <begin position="337"/>
        <end position="346"/>
    </location>
</feature>
<dbReference type="EMBL" id="JAIQCJ010002088">
    <property type="protein sequence ID" value="KAJ8783292.1"/>
    <property type="molecule type" value="Genomic_DNA"/>
</dbReference>
<evidence type="ECO:0000313" key="4">
    <source>
        <dbReference type="Proteomes" id="UP001159641"/>
    </source>
</evidence>
<protein>
    <submittedName>
        <fullName evidence="3">Uncharacterized protein</fullName>
    </submittedName>
</protein>
<evidence type="ECO:0000313" key="3">
    <source>
        <dbReference type="EMBL" id="KAJ8783292.1"/>
    </source>
</evidence>
<feature type="signal peptide" evidence="2">
    <location>
        <begin position="1"/>
        <end position="20"/>
    </location>
</feature>
<comment type="caution">
    <text evidence="3">The sequence shown here is derived from an EMBL/GenBank/DDBJ whole genome shotgun (WGS) entry which is preliminary data.</text>
</comment>
<evidence type="ECO:0000256" key="2">
    <source>
        <dbReference type="SAM" id="SignalP"/>
    </source>
</evidence>
<feature type="chain" id="PRO_5044303692" evidence="2">
    <location>
        <begin position="21"/>
        <end position="438"/>
    </location>
</feature>
<reference evidence="3 4" key="1">
    <citation type="submission" date="2022-11" db="EMBL/GenBank/DDBJ databases">
        <title>Whole genome sequence of Eschrichtius robustus ER-17-0199.</title>
        <authorList>
            <person name="Bruniche-Olsen A."/>
            <person name="Black A.N."/>
            <person name="Fields C.J."/>
            <person name="Walden K."/>
            <person name="Dewoody J.A."/>
        </authorList>
    </citation>
    <scope>NUCLEOTIDE SEQUENCE [LARGE SCALE GENOMIC DNA]</scope>
    <source>
        <strain evidence="3">ER-17-0199</strain>
        <tissue evidence="3">Blubber</tissue>
    </source>
</reference>